<feature type="non-terminal residue" evidence="1">
    <location>
        <position position="129"/>
    </location>
</feature>
<reference evidence="1" key="1">
    <citation type="submission" date="2015-11" db="EMBL/GenBank/DDBJ databases">
        <title>De novo transcriptome assembly of four potential Pierce s Disease insect vectors from Arizona vineyards.</title>
        <authorList>
            <person name="Tassone E.E."/>
        </authorList>
    </citation>
    <scope>NUCLEOTIDE SEQUENCE</scope>
</reference>
<organism evidence="1">
    <name type="scientific">Cuerna arida</name>
    <dbReference type="NCBI Taxonomy" id="1464854"/>
    <lineage>
        <taxon>Eukaryota</taxon>
        <taxon>Metazoa</taxon>
        <taxon>Ecdysozoa</taxon>
        <taxon>Arthropoda</taxon>
        <taxon>Hexapoda</taxon>
        <taxon>Insecta</taxon>
        <taxon>Pterygota</taxon>
        <taxon>Neoptera</taxon>
        <taxon>Paraneoptera</taxon>
        <taxon>Hemiptera</taxon>
        <taxon>Auchenorrhyncha</taxon>
        <taxon>Membracoidea</taxon>
        <taxon>Cicadellidae</taxon>
        <taxon>Cicadellinae</taxon>
        <taxon>Proconiini</taxon>
        <taxon>Cuerna</taxon>
    </lineage>
</organism>
<gene>
    <name evidence="1" type="ORF">g.45841</name>
</gene>
<dbReference type="AlphaFoldDB" id="A0A1B6F2L7"/>
<protein>
    <submittedName>
        <fullName evidence="1">Uncharacterized protein</fullName>
    </submittedName>
</protein>
<dbReference type="EMBL" id="GECZ01025243">
    <property type="protein sequence ID" value="JAS44526.1"/>
    <property type="molecule type" value="Transcribed_RNA"/>
</dbReference>
<sequence length="129" mass="14658">NKTLIKSNFVNSIVKNKAQKDVEVGSGNHCDIEPQNTCRSIQPTEDSSVDANLADFNWRSVKQYVSSKRKISSSLNNNIDNNHRKNSRVRSFLFQDPIDVCKRTNKNVKISLEENFESSESSPVKLLMI</sequence>
<feature type="non-terminal residue" evidence="1">
    <location>
        <position position="1"/>
    </location>
</feature>
<proteinExistence type="predicted"/>
<name>A0A1B6F2L7_9HEMI</name>
<evidence type="ECO:0000313" key="1">
    <source>
        <dbReference type="EMBL" id="JAS44526.1"/>
    </source>
</evidence>
<accession>A0A1B6F2L7</accession>